<protein>
    <submittedName>
        <fullName evidence="1">Uncharacterized protein</fullName>
    </submittedName>
</protein>
<accession>A0A7T0BRJ5</accession>
<keyword evidence="2" id="KW-1185">Reference proteome</keyword>
<evidence type="ECO:0000313" key="2">
    <source>
        <dbReference type="Proteomes" id="UP000594451"/>
    </source>
</evidence>
<sequence>MQLKNFHSFFYFFKKKIHNRSKKAIVKKSLFFTTKLFTLKNNGFLYLSFFFIKNTIRLNISLFFIIKSINNKNLFNFLEIKVKDKYISSKLYKISNLIFLYLNLIKKNVLIKYYTYFTKKLFKGYILTEYSKNFYLIKVNNIVLLSYLKFNLIKLNLIRNNKVNFYLNSILKFKTNLKLVLTTDSTSYIIKSFNELCTPQIKIIFRKPSYVTQILLNSFDEKINCISLLFGINSYRLRQLNSYLGNEVLNFIFFKKNILKFIILYLKNSKGTFFIDLHKNTIVVQTFKCKLVNFGYKGSTIKLLIKIIGINILIC</sequence>
<gene>
    <name evidence="1" type="ORF">E5P55_00285</name>
</gene>
<proteinExistence type="predicted"/>
<organism evidence="1 2">
    <name type="scientific">Candidatus Pinguicoccus supinus</name>
    <dbReference type="NCBI Taxonomy" id="2529394"/>
    <lineage>
        <taxon>Bacteria</taxon>
        <taxon>Pseudomonadati</taxon>
        <taxon>Verrucomicrobiota</taxon>
        <taxon>Candidatus Pinguicoccus</taxon>
    </lineage>
</organism>
<dbReference type="KEGG" id="psup:E5P55_00285"/>
<name>A0A7T0BRJ5_9BACT</name>
<dbReference type="Proteomes" id="UP000594451">
    <property type="component" value="Chromosome"/>
</dbReference>
<dbReference type="AlphaFoldDB" id="A0A7T0BRJ5"/>
<dbReference type="EMBL" id="CP039370">
    <property type="protein sequence ID" value="QPJ58423.1"/>
    <property type="molecule type" value="Genomic_DNA"/>
</dbReference>
<evidence type="ECO:0000313" key="1">
    <source>
        <dbReference type="EMBL" id="QPJ58423.1"/>
    </source>
</evidence>
<reference evidence="1 2" key="1">
    <citation type="journal article" date="2020" name="Sci. Rep.">
        <title>Morphology, ultrastructure, genomics, and phylogeny of Euplotes vanleeuwenhoeki sp. nov. and its ultra-reduced endosymbiont Candidatus Pinguicoccus supinus sp. nov.</title>
        <authorList>
            <person name="Serra V."/>
            <person name="Gammuto L."/>
            <person name="Nitla V."/>
            <person name="Castelli M."/>
            <person name="Lanzoni O."/>
            <person name="Sassera D."/>
            <person name="Bandi C."/>
            <person name="Sandeep B.V."/>
            <person name="Verni F."/>
            <person name="Modeo L."/>
            <person name="Petroni G."/>
        </authorList>
    </citation>
    <scope>NUCLEOTIDE SEQUENCE [LARGE SCALE GENOMIC DNA]</scope>
    <source>
        <strain evidence="1 2">KKR18_Esm</strain>
    </source>
</reference>